<evidence type="ECO:0008006" key="3">
    <source>
        <dbReference type="Google" id="ProtNLM"/>
    </source>
</evidence>
<sequence>MRRQLVCVSAVLTAALTGCGIGATGPAPAGPPASGLRRPGSTDYYAQLYFVSPFGVQAVARRVNSPAGPQQALDLLLAGPDTAERARGLITEVPAMPGRPTATAESGAVDLYLPVPVAKMNGGGLGVTQLVCTAANAEVPGGKQPPAVDVRVHEAGTPGIWTVRCNAAGNVLPVPNPTRGGA</sequence>
<dbReference type="AlphaFoldDB" id="A0AAU2UX56"/>
<protein>
    <recommendedName>
        <fullName evidence="3">Lipoprotein</fullName>
    </recommendedName>
</protein>
<keyword evidence="1" id="KW-0732">Signal</keyword>
<reference evidence="2" key="1">
    <citation type="submission" date="2022-10" db="EMBL/GenBank/DDBJ databases">
        <title>The complete genomes of actinobacterial strains from the NBC collection.</title>
        <authorList>
            <person name="Joergensen T.S."/>
            <person name="Alvarez Arevalo M."/>
            <person name="Sterndorff E.B."/>
            <person name="Faurdal D."/>
            <person name="Vuksanovic O."/>
            <person name="Mourched A.-S."/>
            <person name="Charusanti P."/>
            <person name="Shaw S."/>
            <person name="Blin K."/>
            <person name="Weber T."/>
        </authorList>
    </citation>
    <scope>NUCLEOTIDE SEQUENCE</scope>
    <source>
        <strain evidence="2">NBC_00003</strain>
    </source>
</reference>
<accession>A0AAU2UX56</accession>
<organism evidence="2">
    <name type="scientific">Streptomyces sp. NBC_00003</name>
    <dbReference type="NCBI Taxonomy" id="2903608"/>
    <lineage>
        <taxon>Bacteria</taxon>
        <taxon>Bacillati</taxon>
        <taxon>Actinomycetota</taxon>
        <taxon>Actinomycetes</taxon>
        <taxon>Kitasatosporales</taxon>
        <taxon>Streptomycetaceae</taxon>
        <taxon>Streptomyces</taxon>
    </lineage>
</organism>
<feature type="chain" id="PRO_5043872249" description="Lipoprotein" evidence="1">
    <location>
        <begin position="30"/>
        <end position="182"/>
    </location>
</feature>
<dbReference type="EMBL" id="CP108318">
    <property type="protein sequence ID" value="WTW59495.1"/>
    <property type="molecule type" value="Genomic_DNA"/>
</dbReference>
<evidence type="ECO:0000256" key="1">
    <source>
        <dbReference type="SAM" id="SignalP"/>
    </source>
</evidence>
<feature type="signal peptide" evidence="1">
    <location>
        <begin position="1"/>
        <end position="29"/>
    </location>
</feature>
<evidence type="ECO:0000313" key="2">
    <source>
        <dbReference type="EMBL" id="WTW59495.1"/>
    </source>
</evidence>
<gene>
    <name evidence="2" type="ORF">OG549_01875</name>
</gene>
<name>A0AAU2UX56_9ACTN</name>
<dbReference type="PROSITE" id="PS51257">
    <property type="entry name" value="PROKAR_LIPOPROTEIN"/>
    <property type="match status" value="1"/>
</dbReference>
<proteinExistence type="predicted"/>